<evidence type="ECO:0000313" key="3">
    <source>
        <dbReference type="WBParaSite" id="maker-unitig_29114-snap-gene-0.1-mRNA-1"/>
    </source>
</evidence>
<proteinExistence type="predicted"/>
<dbReference type="InterPro" id="IPR029033">
    <property type="entry name" value="His_PPase_superfam"/>
</dbReference>
<dbReference type="SUPFAM" id="SSF53254">
    <property type="entry name" value="Phosphoglycerate mutase-like"/>
    <property type="match status" value="1"/>
</dbReference>
<reference evidence="3" key="1">
    <citation type="submission" date="2016-11" db="UniProtKB">
        <authorList>
            <consortium name="WormBaseParasite"/>
        </authorList>
    </citation>
    <scope>IDENTIFICATION</scope>
</reference>
<dbReference type="Gene3D" id="3.40.50.1240">
    <property type="entry name" value="Phosphoglycerate mutase-like"/>
    <property type="match status" value="1"/>
</dbReference>
<dbReference type="AlphaFoldDB" id="A0A1I8FD24"/>
<dbReference type="Proteomes" id="UP000095280">
    <property type="component" value="Unplaced"/>
</dbReference>
<keyword evidence="2" id="KW-1185">Reference proteome</keyword>
<name>A0A1I8FD24_9PLAT</name>
<accession>A0A1I8FD24</accession>
<protein>
    <submittedName>
        <fullName evidence="3">Phosphoglycerate mutase family protein</fullName>
    </submittedName>
</protein>
<dbReference type="WBParaSite" id="maker-unitig_29114-snap-gene-0.1-mRNA-1">
    <property type="protein sequence ID" value="maker-unitig_29114-snap-gene-0.1-mRNA-1"/>
    <property type="gene ID" value="maker-unitig_29114-snap-gene-0.1"/>
</dbReference>
<organism evidence="2 3">
    <name type="scientific">Macrostomum lignano</name>
    <dbReference type="NCBI Taxonomy" id="282301"/>
    <lineage>
        <taxon>Eukaryota</taxon>
        <taxon>Metazoa</taxon>
        <taxon>Spiralia</taxon>
        <taxon>Lophotrochozoa</taxon>
        <taxon>Platyhelminthes</taxon>
        <taxon>Rhabditophora</taxon>
        <taxon>Macrostomorpha</taxon>
        <taxon>Macrostomida</taxon>
        <taxon>Macrostomidae</taxon>
        <taxon>Macrostomum</taxon>
    </lineage>
</organism>
<feature type="region of interest" description="Disordered" evidence="1">
    <location>
        <begin position="1"/>
        <end position="27"/>
    </location>
</feature>
<evidence type="ECO:0000256" key="1">
    <source>
        <dbReference type="SAM" id="MobiDB-lite"/>
    </source>
</evidence>
<evidence type="ECO:0000313" key="2">
    <source>
        <dbReference type="Proteomes" id="UP000095280"/>
    </source>
</evidence>
<sequence>TPSGVPPRTRRGSSDSMPPSPKPVGKSKSLDVVFLVRTGRAASCTVIAPRERACDTTVRLPLVQQGFDSKAYSPIVEDFDRDTRSNADWPVRVAQMGEALARAGVRYTYATAAAALRCVQTAHHLLQGAGPVQAVCTDEPMLNEFPHDHDDQAQMPRFMSPTELRSGNILVVGHRTTIEFCPIILMGYKSYVKRVCIPYNAMLCLDERPKKGTWVLANQPSAAFSCNEHCRFDGSMVVAVARIRACAKMARIREFCDHGAKNADG</sequence>